<protein>
    <submittedName>
        <fullName evidence="1">Cytokinin hydroxylase-like protein, putative</fullName>
    </submittedName>
</protein>
<dbReference type="RefSeq" id="XP_067715433.1">
    <property type="nucleotide sequence ID" value="XM_067859332.1"/>
</dbReference>
<organism evidence="1 2">
    <name type="scientific">Babesia caballi</name>
    <dbReference type="NCBI Taxonomy" id="5871"/>
    <lineage>
        <taxon>Eukaryota</taxon>
        <taxon>Sar</taxon>
        <taxon>Alveolata</taxon>
        <taxon>Apicomplexa</taxon>
        <taxon>Aconoidasida</taxon>
        <taxon>Piroplasmida</taxon>
        <taxon>Babesiidae</taxon>
        <taxon>Babesia</taxon>
    </lineage>
</organism>
<dbReference type="GeneID" id="94194845"/>
<comment type="caution">
    <text evidence="1">The sequence shown here is derived from an EMBL/GenBank/DDBJ whole genome shotgun (WGS) entry which is preliminary data.</text>
</comment>
<reference evidence="1 2" key="1">
    <citation type="submission" date="2021-06" db="EMBL/GenBank/DDBJ databases">
        <title>Genome sequence of Babesia caballi.</title>
        <authorList>
            <person name="Yamagishi J."/>
            <person name="Kidaka T."/>
            <person name="Ochi A."/>
        </authorList>
    </citation>
    <scope>NUCLEOTIDE SEQUENCE [LARGE SCALE GENOMIC DNA]</scope>
    <source>
        <strain evidence="1">USDA-D6B2</strain>
    </source>
</reference>
<evidence type="ECO:0000313" key="1">
    <source>
        <dbReference type="EMBL" id="GIX63364.1"/>
    </source>
</evidence>
<dbReference type="AlphaFoldDB" id="A0AAV4LU90"/>
<dbReference type="EMBL" id="BPLF01000002">
    <property type="protein sequence ID" value="GIX63364.1"/>
    <property type="molecule type" value="Genomic_DNA"/>
</dbReference>
<gene>
    <name evidence="1" type="ORF">BcabD6B2_27990</name>
</gene>
<proteinExistence type="predicted"/>
<dbReference type="Proteomes" id="UP001497744">
    <property type="component" value="Unassembled WGS sequence"/>
</dbReference>
<keyword evidence="2" id="KW-1185">Reference proteome</keyword>
<accession>A0AAV4LU90</accession>
<name>A0AAV4LU90_BABCB</name>
<sequence length="384" mass="44760">MSDLEGAIDMPIAVLVRCNAKITFRFVDKVTVIRGVRKLKLMFDHRSLGPVDMEEPPIRFSSMAAILESTTVMILAHLQRVLRLGIGGRHVVSDARWRQYSDFVHGGVVPRLLIRLIIFHHLRFHRLHVLRHSVRQRVPREIEYLELRLAWQREDEIVPIVAVGHVRPLEHARYDVDLHQKPPGRHRRVHEVVRVELELEQVRQPGVLQREDPTTDVVFHLYDVRALERRIQRARFPREYHHLAALVVRQHVDVGVIHRSTPHANREWQLVDEGVHVRHAHNFAHVERVLRVPHGGTEADERVIAGRGVDLSWSAHLILIIPARLTNRFPFILVDLRSHLLGYRPTVRVPFSVAELARVDHRLQHAVHVHRVLRNRDVRYGALL</sequence>
<evidence type="ECO:0000313" key="2">
    <source>
        <dbReference type="Proteomes" id="UP001497744"/>
    </source>
</evidence>